<dbReference type="EMBL" id="BNAW01000030">
    <property type="protein sequence ID" value="GHG29805.1"/>
    <property type="molecule type" value="Genomic_DNA"/>
</dbReference>
<evidence type="ECO:0000313" key="2">
    <source>
        <dbReference type="Proteomes" id="UP000649955"/>
    </source>
</evidence>
<proteinExistence type="predicted"/>
<protein>
    <submittedName>
        <fullName evidence="1">Uncharacterized protein</fullName>
    </submittedName>
</protein>
<accession>A0ABQ3KK32</accession>
<sequence>MTEHPEAVVEEDVLVEHRTFLLLDPHLRTRQDPGDPPHHLATATPGALWLHSGGTDHYAHVRVELWTTPPHAAVPGDAHARTTLVVAGNKLCLATTINGPVLHLPASDNPDITAPTIRYLRLPHPGHYLADITVRGHADAAELPEANWQHHVENWTIRLISN</sequence>
<comment type="caution">
    <text evidence="1">The sequence shown here is derived from an EMBL/GenBank/DDBJ whole genome shotgun (WGS) entry which is preliminary data.</text>
</comment>
<name>A0ABQ3KK32_9PSEU</name>
<evidence type="ECO:0000313" key="1">
    <source>
        <dbReference type="EMBL" id="GHG29805.1"/>
    </source>
</evidence>
<reference evidence="2" key="1">
    <citation type="journal article" date="2019" name="Int. J. Syst. Evol. Microbiol.">
        <title>The Global Catalogue of Microorganisms (GCM) 10K type strain sequencing project: providing services to taxonomists for standard genome sequencing and annotation.</title>
        <authorList>
            <consortium name="The Broad Institute Genomics Platform"/>
            <consortium name="The Broad Institute Genome Sequencing Center for Infectious Disease"/>
            <person name="Wu L."/>
            <person name="Ma J."/>
        </authorList>
    </citation>
    <scope>NUCLEOTIDE SEQUENCE [LARGE SCALE GENOMIC DNA]</scope>
    <source>
        <strain evidence="2">CGMCC 4.7680</strain>
    </source>
</reference>
<dbReference type="Proteomes" id="UP000649955">
    <property type="component" value="Unassembled WGS sequence"/>
</dbReference>
<organism evidence="1 2">
    <name type="scientific">Amycolatopsis bullii</name>
    <dbReference type="NCBI Taxonomy" id="941987"/>
    <lineage>
        <taxon>Bacteria</taxon>
        <taxon>Bacillati</taxon>
        <taxon>Actinomycetota</taxon>
        <taxon>Actinomycetes</taxon>
        <taxon>Pseudonocardiales</taxon>
        <taxon>Pseudonocardiaceae</taxon>
        <taxon>Amycolatopsis</taxon>
    </lineage>
</organism>
<gene>
    <name evidence="1" type="ORF">GCM10017567_56920</name>
</gene>
<keyword evidence="2" id="KW-1185">Reference proteome</keyword>